<feature type="signal peptide" evidence="1">
    <location>
        <begin position="1"/>
        <end position="19"/>
    </location>
</feature>
<comment type="caution">
    <text evidence="2">The sequence shown here is derived from an EMBL/GenBank/DDBJ whole genome shotgun (WGS) entry which is preliminary data.</text>
</comment>
<protein>
    <submittedName>
        <fullName evidence="2">DUF2141 domain-containing protein</fullName>
    </submittedName>
</protein>
<dbReference type="AlphaFoldDB" id="A0A9D2KAS0"/>
<evidence type="ECO:0000256" key="1">
    <source>
        <dbReference type="SAM" id="SignalP"/>
    </source>
</evidence>
<dbReference type="EMBL" id="DXAQ01000058">
    <property type="protein sequence ID" value="HIZ89030.1"/>
    <property type="molecule type" value="Genomic_DNA"/>
</dbReference>
<evidence type="ECO:0000313" key="3">
    <source>
        <dbReference type="Proteomes" id="UP000824176"/>
    </source>
</evidence>
<reference evidence="2" key="1">
    <citation type="journal article" date="2021" name="PeerJ">
        <title>Extensive microbial diversity within the chicken gut microbiome revealed by metagenomics and culture.</title>
        <authorList>
            <person name="Gilroy R."/>
            <person name="Ravi A."/>
            <person name="Getino M."/>
            <person name="Pursley I."/>
            <person name="Horton D.L."/>
            <person name="Alikhan N.F."/>
            <person name="Baker D."/>
            <person name="Gharbi K."/>
            <person name="Hall N."/>
            <person name="Watson M."/>
            <person name="Adriaenssens E.M."/>
            <person name="Foster-Nyarko E."/>
            <person name="Jarju S."/>
            <person name="Secka A."/>
            <person name="Antonio M."/>
            <person name="Oren A."/>
            <person name="Chaudhuri R.R."/>
            <person name="La Ragione R."/>
            <person name="Hildebrand F."/>
            <person name="Pallen M.J."/>
        </authorList>
    </citation>
    <scope>NUCLEOTIDE SEQUENCE</scope>
    <source>
        <strain evidence="2">ChiW4-1371</strain>
    </source>
</reference>
<organism evidence="2 3">
    <name type="scientific">Candidatus Mucispirillum faecigallinarum</name>
    <dbReference type="NCBI Taxonomy" id="2838699"/>
    <lineage>
        <taxon>Bacteria</taxon>
        <taxon>Pseudomonadati</taxon>
        <taxon>Deferribacterota</taxon>
        <taxon>Deferribacteres</taxon>
        <taxon>Deferribacterales</taxon>
        <taxon>Mucispirillaceae</taxon>
        <taxon>Mucispirillum</taxon>
    </lineage>
</organism>
<dbReference type="Pfam" id="PF09912">
    <property type="entry name" value="DUF2141"/>
    <property type="match status" value="1"/>
</dbReference>
<dbReference type="InterPro" id="IPR018673">
    <property type="entry name" value="DUF2141"/>
</dbReference>
<gene>
    <name evidence="2" type="ORF">H9804_03720</name>
</gene>
<evidence type="ECO:0000313" key="2">
    <source>
        <dbReference type="EMBL" id="HIZ89030.1"/>
    </source>
</evidence>
<accession>A0A9D2KAS0</accession>
<keyword evidence="1" id="KW-0732">Signal</keyword>
<sequence>MKRLIFTSLFILFAFNLYAQTVPLTLNIEKINSDKGNILVGICATADEFAEKEPCKYFFSIPAKKGTITESVNVDKGRYAVLVYHDENSNNRLDMAMFGKPTERYGFSNNKYGAFGSKPPFDEAAINIDKPVNITIKLRK</sequence>
<feature type="chain" id="PRO_5038780725" evidence="1">
    <location>
        <begin position="20"/>
        <end position="140"/>
    </location>
</feature>
<name>A0A9D2KAS0_9BACT</name>
<proteinExistence type="predicted"/>
<reference evidence="2" key="2">
    <citation type="submission" date="2021-04" db="EMBL/GenBank/DDBJ databases">
        <authorList>
            <person name="Gilroy R."/>
        </authorList>
    </citation>
    <scope>NUCLEOTIDE SEQUENCE</scope>
    <source>
        <strain evidence="2">ChiW4-1371</strain>
    </source>
</reference>
<dbReference type="Proteomes" id="UP000824176">
    <property type="component" value="Unassembled WGS sequence"/>
</dbReference>